<protein>
    <submittedName>
        <fullName evidence="2">Extracellular solute-binding protein</fullName>
    </submittedName>
</protein>
<dbReference type="KEGG" id="paun:MJA45_09025"/>
<name>A0AA96LFV7_9BACL</name>
<dbReference type="PANTHER" id="PTHR43649">
    <property type="entry name" value="ARABINOSE-BINDING PROTEIN-RELATED"/>
    <property type="match status" value="1"/>
</dbReference>
<dbReference type="AlphaFoldDB" id="A0AA96LFV7"/>
<gene>
    <name evidence="2" type="ORF">MJA45_09025</name>
</gene>
<dbReference type="Pfam" id="PF01547">
    <property type="entry name" value="SBP_bac_1"/>
    <property type="match status" value="1"/>
</dbReference>
<evidence type="ECO:0000313" key="3">
    <source>
        <dbReference type="Proteomes" id="UP001305702"/>
    </source>
</evidence>
<dbReference type="InterPro" id="IPR050490">
    <property type="entry name" value="Bact_solute-bd_prot1"/>
</dbReference>
<organism evidence="2 3">
    <name type="scientific">Paenibacillus aurantius</name>
    <dbReference type="NCBI Taxonomy" id="2918900"/>
    <lineage>
        <taxon>Bacteria</taxon>
        <taxon>Bacillati</taxon>
        <taxon>Bacillota</taxon>
        <taxon>Bacilli</taxon>
        <taxon>Bacillales</taxon>
        <taxon>Paenibacillaceae</taxon>
        <taxon>Paenibacillus</taxon>
    </lineage>
</organism>
<sequence length="549" mass="61781">MKQVIKVTNTFLTFAMAVGITGCTKSGQTTESPGVKPAETLKAQGTPAPTADPLKGTIRVNLRGASAEVWNKMAESYTALHPNVKVIVDVKPAQGYREWVQAQFAAGKPEADFIMTNENSELAKEKFVDFKPYLEKVNPYTSKPWKEALNLEGMGINLEDPQLDQLNSLNIESVQILWMYNKEIFQKAGISSPPKTFNELMAAFQKIKDAGYTPFSIGGNALSLWSGQAGWLMRIFPDQYFRDYINQIRSKSGDYTYLPKDETWKFDLKDPYNDARAKVSPNELRMLKAIHDKEGPYKIEGNPAWRDVYENLKKLFGYAPQGFMGMSEDQAYKLFLTGKAATMVALPSSYWQLPKDFKDAEKTGESGGVKPFEFGYFNMPSMEGPLVQAPARTIHVNTGFYGFVKKDAEQTALDIDFMMYFTSPKGFKVYMEAVQNSKDASMTGAPMLNNIELPESMKKAFESFSAIGNTEGLPSPGNVLARGLYDYQPSVQSYVGLISKYFSGQIGVDEFMKQYQADIDSKFETMMKERKKWEISDLEHPERKPPVRQ</sequence>
<dbReference type="EMBL" id="CP130318">
    <property type="protein sequence ID" value="WNQ13147.1"/>
    <property type="molecule type" value="Genomic_DNA"/>
</dbReference>
<dbReference type="PANTHER" id="PTHR43649:SF12">
    <property type="entry name" value="DIACETYLCHITOBIOSE BINDING PROTEIN DASA"/>
    <property type="match status" value="1"/>
</dbReference>
<dbReference type="SUPFAM" id="SSF53850">
    <property type="entry name" value="Periplasmic binding protein-like II"/>
    <property type="match status" value="1"/>
</dbReference>
<keyword evidence="3" id="KW-1185">Reference proteome</keyword>
<evidence type="ECO:0000313" key="2">
    <source>
        <dbReference type="EMBL" id="WNQ13147.1"/>
    </source>
</evidence>
<proteinExistence type="predicted"/>
<dbReference type="RefSeq" id="WP_315606927.1">
    <property type="nucleotide sequence ID" value="NZ_CP130318.1"/>
</dbReference>
<dbReference type="InterPro" id="IPR006059">
    <property type="entry name" value="SBP"/>
</dbReference>
<evidence type="ECO:0000256" key="1">
    <source>
        <dbReference type="SAM" id="MobiDB-lite"/>
    </source>
</evidence>
<dbReference type="PROSITE" id="PS51257">
    <property type="entry name" value="PROKAR_LIPOPROTEIN"/>
    <property type="match status" value="1"/>
</dbReference>
<dbReference type="Gene3D" id="3.40.190.10">
    <property type="entry name" value="Periplasmic binding protein-like II"/>
    <property type="match status" value="4"/>
</dbReference>
<reference evidence="2 3" key="1">
    <citation type="submission" date="2022-02" db="EMBL/GenBank/DDBJ databases">
        <title>Paenibacillus sp. MBLB1776 Whole Genome Shotgun Sequencing.</title>
        <authorList>
            <person name="Hwang C.Y."/>
            <person name="Cho E.-S."/>
            <person name="Seo M.-J."/>
        </authorList>
    </citation>
    <scope>NUCLEOTIDE SEQUENCE [LARGE SCALE GENOMIC DNA]</scope>
    <source>
        <strain evidence="2 3">MBLB1776</strain>
    </source>
</reference>
<feature type="region of interest" description="Disordered" evidence="1">
    <location>
        <begin position="25"/>
        <end position="54"/>
    </location>
</feature>
<accession>A0AA96LFV7</accession>
<dbReference type="Proteomes" id="UP001305702">
    <property type="component" value="Chromosome"/>
</dbReference>